<dbReference type="GO" id="GO:0008762">
    <property type="term" value="F:UDP-N-acetylmuramate dehydrogenase activity"/>
    <property type="evidence" value="ECO:0007669"/>
    <property type="project" value="UniProtKB-UniRule"/>
</dbReference>
<evidence type="ECO:0000256" key="16">
    <source>
        <dbReference type="ARBA" id="ARBA00023316"/>
    </source>
</evidence>
<organism evidence="21 22">
    <name type="scientific">Paucihalobacter ruber</name>
    <dbReference type="NCBI Taxonomy" id="2567861"/>
    <lineage>
        <taxon>Bacteria</taxon>
        <taxon>Pseudomonadati</taxon>
        <taxon>Bacteroidota</taxon>
        <taxon>Flavobacteriia</taxon>
        <taxon>Flavobacteriales</taxon>
        <taxon>Flavobacteriaceae</taxon>
        <taxon>Paucihalobacter</taxon>
    </lineage>
</organism>
<keyword evidence="22" id="KW-1185">Reference proteome</keyword>
<evidence type="ECO:0000256" key="14">
    <source>
        <dbReference type="ARBA" id="ARBA00023002"/>
    </source>
</evidence>
<keyword evidence="14 19" id="KW-0560">Oxidoreductase</keyword>
<dbReference type="InterPro" id="IPR036318">
    <property type="entry name" value="FAD-bd_PCMH-like_sf"/>
</dbReference>
<evidence type="ECO:0000256" key="18">
    <source>
        <dbReference type="ARBA" id="ARBA00048914"/>
    </source>
</evidence>
<comment type="function">
    <text evidence="2 19">Cell wall formation.</text>
</comment>
<dbReference type="UniPathway" id="UPA00219"/>
<dbReference type="NCBIfam" id="NF010478">
    <property type="entry name" value="PRK13903.1"/>
    <property type="match status" value="1"/>
</dbReference>
<comment type="catalytic activity">
    <reaction evidence="18 19">
        <text>UDP-N-acetyl-alpha-D-muramate + NADP(+) = UDP-N-acetyl-3-O-(1-carboxyvinyl)-alpha-D-glucosamine + NADPH + H(+)</text>
        <dbReference type="Rhea" id="RHEA:12248"/>
        <dbReference type="ChEBI" id="CHEBI:15378"/>
        <dbReference type="ChEBI" id="CHEBI:57783"/>
        <dbReference type="ChEBI" id="CHEBI:58349"/>
        <dbReference type="ChEBI" id="CHEBI:68483"/>
        <dbReference type="ChEBI" id="CHEBI:70757"/>
        <dbReference type="EC" id="1.3.1.98"/>
    </reaction>
</comment>
<feature type="active site" evidence="19">
    <location>
        <position position="162"/>
    </location>
</feature>
<comment type="subcellular location">
    <subcellularLocation>
        <location evidence="3 19">Cytoplasm</location>
    </subcellularLocation>
</comment>
<dbReference type="GO" id="GO:0071555">
    <property type="term" value="P:cell wall organization"/>
    <property type="evidence" value="ECO:0007669"/>
    <property type="project" value="UniProtKB-KW"/>
</dbReference>
<evidence type="ECO:0000313" key="22">
    <source>
        <dbReference type="Proteomes" id="UP000317332"/>
    </source>
</evidence>
<dbReference type="Proteomes" id="UP000317332">
    <property type="component" value="Unassembled WGS sequence"/>
</dbReference>
<dbReference type="InterPro" id="IPR016166">
    <property type="entry name" value="FAD-bd_PCMH"/>
</dbReference>
<dbReference type="EC" id="1.3.1.98" evidence="5 19"/>
<keyword evidence="9 19" id="KW-0285">Flavoprotein</keyword>
<comment type="caution">
    <text evidence="21">The sequence shown here is derived from an EMBL/GenBank/DDBJ whole genome shotgun (WGS) entry which is preliminary data.</text>
</comment>
<dbReference type="InterPro" id="IPR011601">
    <property type="entry name" value="MurB_C"/>
</dbReference>
<dbReference type="OrthoDB" id="9804753at2"/>
<evidence type="ECO:0000256" key="2">
    <source>
        <dbReference type="ARBA" id="ARBA00003921"/>
    </source>
</evidence>
<evidence type="ECO:0000256" key="10">
    <source>
        <dbReference type="ARBA" id="ARBA00022827"/>
    </source>
</evidence>
<proteinExistence type="inferred from homology"/>
<dbReference type="PANTHER" id="PTHR21071">
    <property type="entry name" value="UDP-N-ACETYLENOLPYRUVOYLGLUCOSAMINE REDUCTASE"/>
    <property type="match status" value="1"/>
</dbReference>
<dbReference type="GO" id="GO:0009252">
    <property type="term" value="P:peptidoglycan biosynthetic process"/>
    <property type="evidence" value="ECO:0007669"/>
    <property type="project" value="UniProtKB-UniRule"/>
</dbReference>
<dbReference type="Gene3D" id="3.90.78.10">
    <property type="entry name" value="UDP-N-acetylenolpyruvoylglucosamine reductase, C-terminal domain"/>
    <property type="match status" value="1"/>
</dbReference>
<feature type="domain" description="FAD-binding PCMH-type" evidence="20">
    <location>
        <begin position="17"/>
        <end position="186"/>
    </location>
</feature>
<dbReference type="Gene3D" id="3.30.465.10">
    <property type="match status" value="1"/>
</dbReference>
<dbReference type="InterPro" id="IPR016167">
    <property type="entry name" value="FAD-bd_PCMH_sub1"/>
</dbReference>
<dbReference type="PROSITE" id="PS51387">
    <property type="entry name" value="FAD_PCMH"/>
    <property type="match status" value="1"/>
</dbReference>
<comment type="pathway">
    <text evidence="4 19">Cell wall biogenesis; peptidoglycan biosynthesis.</text>
</comment>
<dbReference type="PANTHER" id="PTHR21071:SF4">
    <property type="entry name" value="UDP-N-ACETYLENOLPYRUVOYLGLUCOSAMINE REDUCTASE"/>
    <property type="match status" value="1"/>
</dbReference>
<reference evidence="21 22" key="1">
    <citation type="submission" date="2019-06" db="EMBL/GenBank/DDBJ databases">
        <title>Flavobacteriaceae Paucihalobacterium erythroidium CWB-1, complete genome.</title>
        <authorList>
            <person name="Wu S."/>
        </authorList>
    </citation>
    <scope>NUCLEOTIDE SEQUENCE [LARGE SCALE GENOMIC DNA]</scope>
    <source>
        <strain evidence="21 22">CWB-1</strain>
    </source>
</reference>
<dbReference type="SUPFAM" id="SSF56194">
    <property type="entry name" value="Uridine diphospho-N-Acetylenolpyruvylglucosamine reductase, MurB, C-terminal domain"/>
    <property type="match status" value="1"/>
</dbReference>
<gene>
    <name evidence="19 21" type="primary">murB</name>
    <name evidence="21" type="ORF">FJ651_01740</name>
</gene>
<keyword evidence="12 19" id="KW-0133">Cell shape</keyword>
<dbReference type="GO" id="GO:0008360">
    <property type="term" value="P:regulation of cell shape"/>
    <property type="evidence" value="ECO:0007669"/>
    <property type="project" value="UniProtKB-KW"/>
</dbReference>
<dbReference type="HAMAP" id="MF_00037">
    <property type="entry name" value="MurB"/>
    <property type="match status" value="1"/>
</dbReference>
<evidence type="ECO:0000256" key="11">
    <source>
        <dbReference type="ARBA" id="ARBA00022857"/>
    </source>
</evidence>
<keyword evidence="13 19" id="KW-0573">Peptidoglycan synthesis</keyword>
<name>A0A506PQ04_9FLAO</name>
<keyword evidence="10 19" id="KW-0274">FAD</keyword>
<dbReference type="InterPro" id="IPR016169">
    <property type="entry name" value="FAD-bd_PCMH_sub2"/>
</dbReference>
<dbReference type="InterPro" id="IPR003170">
    <property type="entry name" value="MurB"/>
</dbReference>
<comment type="similarity">
    <text evidence="19">Belongs to the MurB family.</text>
</comment>
<evidence type="ECO:0000256" key="3">
    <source>
        <dbReference type="ARBA" id="ARBA00004496"/>
    </source>
</evidence>
<evidence type="ECO:0000313" key="21">
    <source>
        <dbReference type="EMBL" id="TPV35659.1"/>
    </source>
</evidence>
<keyword evidence="15 19" id="KW-0131">Cell cycle</keyword>
<dbReference type="Gene3D" id="3.30.43.10">
    <property type="entry name" value="Uridine Diphospho-n-acetylenolpyruvylglucosamine Reductase, domain 2"/>
    <property type="match status" value="1"/>
</dbReference>
<evidence type="ECO:0000256" key="6">
    <source>
        <dbReference type="ARBA" id="ARBA00015188"/>
    </source>
</evidence>
<evidence type="ECO:0000256" key="19">
    <source>
        <dbReference type="HAMAP-Rule" id="MF_00037"/>
    </source>
</evidence>
<sequence>MQILNNISLKPFNTFGIDVKAKKFVTISSVAELQAVLKTFKNEKKLILGGGSNMLLTKDIESLVIHLDIKGTAVLEEDASHVLVKAYAGENWHEFVLWCIAHDFGGVENLSLIPGKVGAVPIQNIGAYGVEIKDVLISCEAINIETGNIKSFSNNDCNFSYRESVFKQDLKNKYVVISVTLKLTKNKHNIKIGYGAIASQLETNGITTPGIKDVSEAVISIRQSKLPDPKDIGNSGSFFKNPIISISKYQALLNNFPTMPNYPVSNEGVKVPAGWLIEHAGFKGKTMGNYGVHKNQALVLVNYGGAKGEDIFNLAKLIQLTVKRLFDIEIEMEVNVLN</sequence>
<dbReference type="EMBL" id="VHIQ01000001">
    <property type="protein sequence ID" value="TPV35659.1"/>
    <property type="molecule type" value="Genomic_DNA"/>
</dbReference>
<feature type="active site" description="Proton donor" evidence="19">
    <location>
        <position position="237"/>
    </location>
</feature>
<evidence type="ECO:0000256" key="9">
    <source>
        <dbReference type="ARBA" id="ARBA00022630"/>
    </source>
</evidence>
<dbReference type="RefSeq" id="WP_140988668.1">
    <property type="nucleotide sequence ID" value="NZ_VHIQ01000001.1"/>
</dbReference>
<dbReference type="InterPro" id="IPR036635">
    <property type="entry name" value="MurB_C_sf"/>
</dbReference>
<keyword evidence="7 19" id="KW-0963">Cytoplasm</keyword>
<evidence type="ECO:0000256" key="5">
    <source>
        <dbReference type="ARBA" id="ARBA00012518"/>
    </source>
</evidence>
<accession>A0A506PQ04</accession>
<dbReference type="NCBIfam" id="TIGR00179">
    <property type="entry name" value="murB"/>
    <property type="match status" value="1"/>
</dbReference>
<evidence type="ECO:0000256" key="13">
    <source>
        <dbReference type="ARBA" id="ARBA00022984"/>
    </source>
</evidence>
<protein>
    <recommendedName>
        <fullName evidence="6 19">UDP-N-acetylenolpyruvoylglucosamine reductase</fullName>
        <ecNumber evidence="5 19">1.3.1.98</ecNumber>
    </recommendedName>
    <alternativeName>
        <fullName evidence="17 19">UDP-N-acetylmuramate dehydrogenase</fullName>
    </alternativeName>
</protein>
<evidence type="ECO:0000256" key="17">
    <source>
        <dbReference type="ARBA" id="ARBA00031026"/>
    </source>
</evidence>
<dbReference type="Pfam" id="PF02873">
    <property type="entry name" value="MurB_C"/>
    <property type="match status" value="1"/>
</dbReference>
<comment type="cofactor">
    <cofactor evidence="1 19">
        <name>FAD</name>
        <dbReference type="ChEBI" id="CHEBI:57692"/>
    </cofactor>
</comment>
<dbReference type="AlphaFoldDB" id="A0A506PQ04"/>
<dbReference type="InterPro" id="IPR006094">
    <property type="entry name" value="Oxid_FAD_bind_N"/>
</dbReference>
<evidence type="ECO:0000256" key="7">
    <source>
        <dbReference type="ARBA" id="ARBA00022490"/>
    </source>
</evidence>
<evidence type="ECO:0000256" key="12">
    <source>
        <dbReference type="ARBA" id="ARBA00022960"/>
    </source>
</evidence>
<feature type="active site" evidence="19">
    <location>
        <position position="333"/>
    </location>
</feature>
<dbReference type="GO" id="GO:0005829">
    <property type="term" value="C:cytosol"/>
    <property type="evidence" value="ECO:0007669"/>
    <property type="project" value="TreeGrafter"/>
</dbReference>
<evidence type="ECO:0000259" key="20">
    <source>
        <dbReference type="PROSITE" id="PS51387"/>
    </source>
</evidence>
<evidence type="ECO:0000256" key="4">
    <source>
        <dbReference type="ARBA" id="ARBA00004752"/>
    </source>
</evidence>
<keyword evidence="16 19" id="KW-0961">Cell wall biogenesis/degradation</keyword>
<dbReference type="SUPFAM" id="SSF56176">
    <property type="entry name" value="FAD-binding/transporter-associated domain-like"/>
    <property type="match status" value="1"/>
</dbReference>
<evidence type="ECO:0000256" key="15">
    <source>
        <dbReference type="ARBA" id="ARBA00023306"/>
    </source>
</evidence>
<dbReference type="NCBIfam" id="NF000755">
    <property type="entry name" value="PRK00046.1"/>
    <property type="match status" value="1"/>
</dbReference>
<evidence type="ECO:0000256" key="1">
    <source>
        <dbReference type="ARBA" id="ARBA00001974"/>
    </source>
</evidence>
<keyword evidence="11 19" id="KW-0521">NADP</keyword>
<dbReference type="GO" id="GO:0071949">
    <property type="term" value="F:FAD binding"/>
    <property type="evidence" value="ECO:0007669"/>
    <property type="project" value="InterPro"/>
</dbReference>
<keyword evidence="8 19" id="KW-0132">Cell division</keyword>
<dbReference type="GO" id="GO:0051301">
    <property type="term" value="P:cell division"/>
    <property type="evidence" value="ECO:0007669"/>
    <property type="project" value="UniProtKB-KW"/>
</dbReference>
<evidence type="ECO:0000256" key="8">
    <source>
        <dbReference type="ARBA" id="ARBA00022618"/>
    </source>
</evidence>
<dbReference type="Pfam" id="PF01565">
    <property type="entry name" value="FAD_binding_4"/>
    <property type="match status" value="1"/>
</dbReference>